<dbReference type="InterPro" id="IPR015943">
    <property type="entry name" value="WD40/YVTN_repeat-like_dom_sf"/>
</dbReference>
<evidence type="ECO:0000259" key="1">
    <source>
        <dbReference type="Pfam" id="PF13360"/>
    </source>
</evidence>
<name>A0A919JQD2_9ACTN</name>
<dbReference type="EMBL" id="BOMQ01000083">
    <property type="protein sequence ID" value="GIE53386.1"/>
    <property type="molecule type" value="Genomic_DNA"/>
</dbReference>
<organism evidence="2 3">
    <name type="scientific">Actinoplanes nipponensis</name>
    <dbReference type="NCBI Taxonomy" id="135950"/>
    <lineage>
        <taxon>Bacteria</taxon>
        <taxon>Bacillati</taxon>
        <taxon>Actinomycetota</taxon>
        <taxon>Actinomycetes</taxon>
        <taxon>Micromonosporales</taxon>
        <taxon>Micromonosporaceae</taxon>
        <taxon>Actinoplanes</taxon>
    </lineage>
</organism>
<dbReference type="AlphaFoldDB" id="A0A919JQD2"/>
<dbReference type="PANTHER" id="PTHR34512">
    <property type="entry name" value="CELL SURFACE PROTEIN"/>
    <property type="match status" value="1"/>
</dbReference>
<comment type="caution">
    <text evidence="2">The sequence shown here is derived from an EMBL/GenBank/DDBJ whole genome shotgun (WGS) entry which is preliminary data.</text>
</comment>
<gene>
    <name evidence="2" type="ORF">Ani05nite_69200</name>
</gene>
<dbReference type="Pfam" id="PF13360">
    <property type="entry name" value="PQQ_2"/>
    <property type="match status" value="1"/>
</dbReference>
<dbReference type="Gene3D" id="2.130.10.10">
    <property type="entry name" value="YVTN repeat-like/Quinoprotein amine dehydrogenase"/>
    <property type="match status" value="1"/>
</dbReference>
<protein>
    <recommendedName>
        <fullName evidence="1">Pyrrolo-quinoline quinone repeat domain-containing protein</fullName>
    </recommendedName>
</protein>
<evidence type="ECO:0000313" key="2">
    <source>
        <dbReference type="EMBL" id="GIE53386.1"/>
    </source>
</evidence>
<sequence>MAVIELGLVHSGGGEEADDPPRRPPGRRDLRRVLVAAVTALCVLTVTGSARPDPRGLPQLWSIAYEQGTGAFMLNGDSVYVLTQPGADQLAAYDLRTGAKRWSRPSPDEASWLSEIAAGALLLPAGMATAEYQEADGSTVTRDLSRDTAAVDAATGRQLWRQAGELITVAGDRALLGEWNADGDEITTFRVVRVRDGGTVWSRPGRDVDSWVIDTAVGATRDRLVTLTAGGRAEVVDLADGSLLTTGNLPDVPQPRQQDDYTAMTLDGRQLYLDRSRDGRMTVTAFDTETLRQLWQTARAAPGGIYGCGPVVCVTGPDGTEGRDRRTGRPRWRIPGAANAFPLRNGLLLVDDDETGARHRLVDSATGRQIADLGTAAPVWDFRLDGTPYVLAHPRTPGDLMLISRVDQRTGETLLRGTIPAVQDFGCQSKDALVVCATRDSRLTVTDVG</sequence>
<evidence type="ECO:0000313" key="3">
    <source>
        <dbReference type="Proteomes" id="UP000647172"/>
    </source>
</evidence>
<dbReference type="SUPFAM" id="SSF50998">
    <property type="entry name" value="Quinoprotein alcohol dehydrogenase-like"/>
    <property type="match status" value="1"/>
</dbReference>
<dbReference type="PANTHER" id="PTHR34512:SF30">
    <property type="entry name" value="OUTER MEMBRANE PROTEIN ASSEMBLY FACTOR BAMB"/>
    <property type="match status" value="1"/>
</dbReference>
<dbReference type="InterPro" id="IPR011047">
    <property type="entry name" value="Quinoprotein_ADH-like_sf"/>
</dbReference>
<proteinExistence type="predicted"/>
<dbReference type="InterPro" id="IPR002372">
    <property type="entry name" value="PQQ_rpt_dom"/>
</dbReference>
<accession>A0A919JQD2</accession>
<dbReference type="Proteomes" id="UP000647172">
    <property type="component" value="Unassembled WGS sequence"/>
</dbReference>
<feature type="domain" description="Pyrrolo-quinoline quinone repeat" evidence="1">
    <location>
        <begin position="136"/>
        <end position="332"/>
    </location>
</feature>
<dbReference type="RefSeq" id="WP_203775402.1">
    <property type="nucleotide sequence ID" value="NZ_BAAAYJ010000040.1"/>
</dbReference>
<reference evidence="2" key="1">
    <citation type="submission" date="2021-01" db="EMBL/GenBank/DDBJ databases">
        <title>Whole genome shotgun sequence of Actinoplanes nipponensis NBRC 14063.</title>
        <authorList>
            <person name="Komaki H."/>
            <person name="Tamura T."/>
        </authorList>
    </citation>
    <scope>NUCLEOTIDE SEQUENCE</scope>
    <source>
        <strain evidence="2">NBRC 14063</strain>
    </source>
</reference>
<keyword evidence="3" id="KW-1185">Reference proteome</keyword>